<dbReference type="RefSeq" id="WP_184920609.1">
    <property type="nucleotide sequence ID" value="NZ_JACHMO010000001.1"/>
</dbReference>
<sequence>MVRGPVEHIVIEFPGDRFDGGIVPVVQELVVSGVIRIVDLVFVKKDGDGRVALVELSELDRSEAGAFDVLDGEVGGLLSTDDVDDVAQHLAPGTLAALLVWENVWAARLAAALSAAGGRVVAHHRVADEVFEAAAAHARSQ</sequence>
<dbReference type="EMBL" id="JACHMO010000001">
    <property type="protein sequence ID" value="MBB5803320.1"/>
    <property type="molecule type" value="Genomic_DNA"/>
</dbReference>
<comment type="caution">
    <text evidence="1">The sequence shown here is derived from an EMBL/GenBank/DDBJ whole genome shotgun (WGS) entry which is preliminary data.</text>
</comment>
<proteinExistence type="predicted"/>
<evidence type="ECO:0000313" key="2">
    <source>
        <dbReference type="Proteomes" id="UP000552097"/>
    </source>
</evidence>
<evidence type="ECO:0000313" key="1">
    <source>
        <dbReference type="EMBL" id="MBB5803320.1"/>
    </source>
</evidence>
<dbReference type="InterPro" id="IPR046288">
    <property type="entry name" value="DUF6325"/>
</dbReference>
<reference evidence="1 2" key="1">
    <citation type="submission" date="2020-08" db="EMBL/GenBank/DDBJ databases">
        <title>Sequencing the genomes of 1000 actinobacteria strains.</title>
        <authorList>
            <person name="Klenk H.-P."/>
        </authorList>
    </citation>
    <scope>NUCLEOTIDE SEQUENCE [LARGE SCALE GENOMIC DNA]</scope>
    <source>
        <strain evidence="1 2">DSM 45486</strain>
    </source>
</reference>
<dbReference type="Proteomes" id="UP000552097">
    <property type="component" value="Unassembled WGS sequence"/>
</dbReference>
<accession>A0A7W9M0V5</accession>
<protein>
    <submittedName>
        <fullName evidence="1">Putative membrane protein</fullName>
    </submittedName>
</protein>
<organism evidence="1 2">
    <name type="scientific">Saccharothrix ecbatanensis</name>
    <dbReference type="NCBI Taxonomy" id="1105145"/>
    <lineage>
        <taxon>Bacteria</taxon>
        <taxon>Bacillati</taxon>
        <taxon>Actinomycetota</taxon>
        <taxon>Actinomycetes</taxon>
        <taxon>Pseudonocardiales</taxon>
        <taxon>Pseudonocardiaceae</taxon>
        <taxon>Saccharothrix</taxon>
    </lineage>
</organism>
<name>A0A7W9M0V5_9PSEU</name>
<keyword evidence="2" id="KW-1185">Reference proteome</keyword>
<dbReference type="Pfam" id="PF19850">
    <property type="entry name" value="DUF6325"/>
    <property type="match status" value="1"/>
</dbReference>
<dbReference type="AlphaFoldDB" id="A0A7W9M0V5"/>
<gene>
    <name evidence="1" type="ORF">F4560_003088</name>
</gene>